<feature type="domain" description="BON" evidence="1">
    <location>
        <begin position="33"/>
        <end position="101"/>
    </location>
</feature>
<evidence type="ECO:0000313" key="3">
    <source>
        <dbReference type="Proteomes" id="UP000482155"/>
    </source>
</evidence>
<sequence length="179" mass="19345">MYSTTLDAFSGIRRPPSLPTVAYPRDVTTSRRADAQIQKDIQDELLLEPNIPPASIGVSVSEGVARLTGTVDGESDRRLIETAVRRIAGVQRLLVKLASNPSARVPRPDGDIERECRDVLRSLTDGSGSPIEVMVSNGWVNLSGSVVNAYDRWLAEEKVSDVPGVKGVNGQIRVGPAVW</sequence>
<organism evidence="2 3">
    <name type="scientific">Noviherbaspirillum galbum</name>
    <dbReference type="NCBI Taxonomy" id="2709383"/>
    <lineage>
        <taxon>Bacteria</taxon>
        <taxon>Pseudomonadati</taxon>
        <taxon>Pseudomonadota</taxon>
        <taxon>Betaproteobacteria</taxon>
        <taxon>Burkholderiales</taxon>
        <taxon>Oxalobacteraceae</taxon>
        <taxon>Noviherbaspirillum</taxon>
    </lineage>
</organism>
<dbReference type="PANTHER" id="PTHR34606:SF15">
    <property type="entry name" value="BON DOMAIN-CONTAINING PROTEIN"/>
    <property type="match status" value="1"/>
</dbReference>
<dbReference type="InterPro" id="IPR051686">
    <property type="entry name" value="Lipoprotein_DolP"/>
</dbReference>
<comment type="caution">
    <text evidence="2">The sequence shown here is derived from an EMBL/GenBank/DDBJ whole genome shotgun (WGS) entry which is preliminary data.</text>
</comment>
<keyword evidence="3" id="KW-1185">Reference proteome</keyword>
<accession>A0A6B3SVX5</accession>
<dbReference type="InterPro" id="IPR007055">
    <property type="entry name" value="BON_dom"/>
</dbReference>
<protein>
    <submittedName>
        <fullName evidence="2">BON domain-containing protein</fullName>
    </submittedName>
</protein>
<gene>
    <name evidence="2" type="ORF">G3574_26535</name>
</gene>
<evidence type="ECO:0000313" key="2">
    <source>
        <dbReference type="EMBL" id="NEX64651.1"/>
    </source>
</evidence>
<dbReference type="EMBL" id="JAAIVB010000084">
    <property type="protein sequence ID" value="NEX64651.1"/>
    <property type="molecule type" value="Genomic_DNA"/>
</dbReference>
<reference evidence="2 3" key="1">
    <citation type="submission" date="2020-02" db="EMBL/GenBank/DDBJ databases">
        <authorList>
            <person name="Kim M.K."/>
        </authorList>
    </citation>
    <scope>NUCLEOTIDE SEQUENCE [LARGE SCALE GENOMIC DNA]</scope>
    <source>
        <strain evidence="2 3">17J57-3</strain>
    </source>
</reference>
<evidence type="ECO:0000259" key="1">
    <source>
        <dbReference type="PROSITE" id="PS50914"/>
    </source>
</evidence>
<dbReference type="RefSeq" id="WP_163968586.1">
    <property type="nucleotide sequence ID" value="NZ_JAAIVB010000084.1"/>
</dbReference>
<dbReference type="AlphaFoldDB" id="A0A6B3SVX5"/>
<dbReference type="Gene3D" id="3.30.1340.30">
    <property type="match status" value="2"/>
</dbReference>
<feature type="domain" description="BON" evidence="1">
    <location>
        <begin position="108"/>
        <end position="176"/>
    </location>
</feature>
<name>A0A6B3SVX5_9BURK</name>
<dbReference type="Proteomes" id="UP000482155">
    <property type="component" value="Unassembled WGS sequence"/>
</dbReference>
<dbReference type="PROSITE" id="PS50914">
    <property type="entry name" value="BON"/>
    <property type="match status" value="2"/>
</dbReference>
<dbReference type="PANTHER" id="PTHR34606">
    <property type="entry name" value="BON DOMAIN-CONTAINING PROTEIN"/>
    <property type="match status" value="1"/>
</dbReference>
<proteinExistence type="predicted"/>
<dbReference type="Pfam" id="PF04972">
    <property type="entry name" value="BON"/>
    <property type="match status" value="2"/>
</dbReference>